<dbReference type="InterPro" id="IPR013096">
    <property type="entry name" value="Cupin_2"/>
</dbReference>
<dbReference type="RefSeq" id="WP_207138905.1">
    <property type="nucleotide sequence ID" value="NZ_JAEKJZ010000001.1"/>
</dbReference>
<dbReference type="PANTHER" id="PTHR36114">
    <property type="entry name" value="16.7 KDA PROTEIN IN WHIE LOCUS"/>
    <property type="match status" value="1"/>
</dbReference>
<dbReference type="Proteomes" id="UP000664096">
    <property type="component" value="Unassembled WGS sequence"/>
</dbReference>
<dbReference type="PANTHER" id="PTHR36114:SF1">
    <property type="entry name" value="16.7 KDA PROTEIN IN WHIE LOCUS"/>
    <property type="match status" value="1"/>
</dbReference>
<name>A0A939EA05_9HYPH</name>
<evidence type="ECO:0000313" key="2">
    <source>
        <dbReference type="EMBL" id="MBN9669335.1"/>
    </source>
</evidence>
<organism evidence="2 3">
    <name type="scientific">Roseibium aggregatum</name>
    <dbReference type="NCBI Taxonomy" id="187304"/>
    <lineage>
        <taxon>Bacteria</taxon>
        <taxon>Pseudomonadati</taxon>
        <taxon>Pseudomonadota</taxon>
        <taxon>Alphaproteobacteria</taxon>
        <taxon>Hyphomicrobiales</taxon>
        <taxon>Stappiaceae</taxon>
        <taxon>Roseibium</taxon>
    </lineage>
</organism>
<evidence type="ECO:0000313" key="3">
    <source>
        <dbReference type="Proteomes" id="UP000664096"/>
    </source>
</evidence>
<dbReference type="InterPro" id="IPR011051">
    <property type="entry name" value="RmlC_Cupin_sf"/>
</dbReference>
<dbReference type="Pfam" id="PF07883">
    <property type="entry name" value="Cupin_2"/>
    <property type="match status" value="1"/>
</dbReference>
<protein>
    <submittedName>
        <fullName evidence="2">Cupin domain-containing protein</fullName>
    </submittedName>
</protein>
<proteinExistence type="predicted"/>
<dbReference type="Gene3D" id="2.60.120.10">
    <property type="entry name" value="Jelly Rolls"/>
    <property type="match status" value="1"/>
</dbReference>
<dbReference type="InterPro" id="IPR014710">
    <property type="entry name" value="RmlC-like_jellyroll"/>
</dbReference>
<feature type="domain" description="Cupin type-2" evidence="1">
    <location>
        <begin position="35"/>
        <end position="88"/>
    </location>
</feature>
<dbReference type="CDD" id="cd02226">
    <property type="entry name" value="cupin_YdbB-like"/>
    <property type="match status" value="1"/>
</dbReference>
<dbReference type="SUPFAM" id="SSF51182">
    <property type="entry name" value="RmlC-like cupins"/>
    <property type="match status" value="1"/>
</dbReference>
<dbReference type="EMBL" id="JAEKJZ010000001">
    <property type="protein sequence ID" value="MBN9669335.1"/>
    <property type="molecule type" value="Genomic_DNA"/>
</dbReference>
<accession>A0A939EA05</accession>
<reference evidence="2" key="1">
    <citation type="submission" date="2020-12" db="EMBL/GenBank/DDBJ databases">
        <title>Oil enriched cultivation method for isolating marine PHA-producing bacteria.</title>
        <authorList>
            <person name="Zheng W."/>
            <person name="Yu S."/>
            <person name="Huang Y."/>
        </authorList>
    </citation>
    <scope>NUCLEOTIDE SEQUENCE</scope>
    <source>
        <strain evidence="2">SY-2-12</strain>
    </source>
</reference>
<comment type="caution">
    <text evidence="2">The sequence shown here is derived from an EMBL/GenBank/DDBJ whole genome shotgun (WGS) entry which is preliminary data.</text>
</comment>
<gene>
    <name evidence="2" type="ORF">JF539_03225</name>
</gene>
<dbReference type="AlphaFoldDB" id="A0A939EA05"/>
<evidence type="ECO:0000259" key="1">
    <source>
        <dbReference type="Pfam" id="PF07883"/>
    </source>
</evidence>
<dbReference type="InterPro" id="IPR052044">
    <property type="entry name" value="PKS_Associated_Protein"/>
</dbReference>
<sequence length="127" mass="14420">MISNIDREFAQIADYWSPRVVADVNDQSVKLAKVKGEFVWHDHKDEDELFFVIKGSLTIRYRDRDDVVLKAGDMHVVPKGIEHNPLAEEECWLMLFEPAETKHTGDVVDQVTKSGAEQRAHLTTSGA</sequence>